<comment type="caution">
    <text evidence="8">The sequence shown here is derived from an EMBL/GenBank/DDBJ whole genome shotgun (WGS) entry which is preliminary data.</text>
</comment>
<keyword evidence="5 6" id="KW-0472">Membrane</keyword>
<dbReference type="PANTHER" id="PTHR38459:SF1">
    <property type="entry name" value="PROPHAGE BACTOPRENOL-LINKED GLUCOSE TRANSLOCASE HOMOLOG"/>
    <property type="match status" value="1"/>
</dbReference>
<protein>
    <submittedName>
        <fullName evidence="8">GtrA family protein</fullName>
    </submittedName>
</protein>
<evidence type="ECO:0000256" key="3">
    <source>
        <dbReference type="ARBA" id="ARBA00022692"/>
    </source>
</evidence>
<evidence type="ECO:0000256" key="5">
    <source>
        <dbReference type="ARBA" id="ARBA00023136"/>
    </source>
</evidence>
<keyword evidence="9" id="KW-1185">Reference proteome</keyword>
<dbReference type="Pfam" id="PF04138">
    <property type="entry name" value="GtrA_DPMS_TM"/>
    <property type="match status" value="1"/>
</dbReference>
<proteinExistence type="inferred from homology"/>
<evidence type="ECO:0000256" key="4">
    <source>
        <dbReference type="ARBA" id="ARBA00022989"/>
    </source>
</evidence>
<feature type="domain" description="GtrA/DPMS transmembrane" evidence="7">
    <location>
        <begin position="7"/>
        <end position="121"/>
    </location>
</feature>
<evidence type="ECO:0000256" key="6">
    <source>
        <dbReference type="SAM" id="Phobius"/>
    </source>
</evidence>
<feature type="transmembrane region" description="Helical" evidence="6">
    <location>
        <begin position="7"/>
        <end position="26"/>
    </location>
</feature>
<reference evidence="8 9" key="1">
    <citation type="submission" date="2022-08" db="EMBL/GenBank/DDBJ databases">
        <title>Paenibacillus endoradicis sp. nov., Paenibacillus radicibacter sp. nov and Paenibacillus pararadicis sp. nov., three cold-adapted plant growth-promoting bacteria isolated from root of Larix gmelinii in Great Khingan.</title>
        <authorList>
            <person name="Xue H."/>
        </authorList>
    </citation>
    <scope>NUCLEOTIDE SEQUENCE [LARGE SCALE GENOMIC DNA]</scope>
    <source>
        <strain evidence="8 9">N5-1-1-5</strain>
    </source>
</reference>
<feature type="transmembrane region" description="Helical" evidence="6">
    <location>
        <begin position="32"/>
        <end position="52"/>
    </location>
</feature>
<evidence type="ECO:0000313" key="9">
    <source>
        <dbReference type="Proteomes" id="UP001300012"/>
    </source>
</evidence>
<keyword evidence="4 6" id="KW-1133">Transmembrane helix</keyword>
<dbReference type="Proteomes" id="UP001300012">
    <property type="component" value="Unassembled WGS sequence"/>
</dbReference>
<dbReference type="PANTHER" id="PTHR38459">
    <property type="entry name" value="PROPHAGE BACTOPRENOL-LINKED GLUCOSE TRANSLOCASE HOMOLOG"/>
    <property type="match status" value="1"/>
</dbReference>
<feature type="transmembrane region" description="Helical" evidence="6">
    <location>
        <begin position="95"/>
        <end position="119"/>
    </location>
</feature>
<keyword evidence="3 6" id="KW-0812">Transmembrane</keyword>
<dbReference type="InterPro" id="IPR051401">
    <property type="entry name" value="GtrA_CellWall_Glycosyl"/>
</dbReference>
<sequence length="130" mass="14832">MRILMLKYGAVGLLGTVLHFAVLYVLVEAFHVYPIIASALGFIVVLIVSYFLNKMWTFRTSPSGWRPLIKYTVVSVTGLLANTSIIYISVDVLHWHYLIGQCLVVVVVPILNFVFNYYWTFQQKSETHSS</sequence>
<dbReference type="InterPro" id="IPR007267">
    <property type="entry name" value="GtrA_DPMS_TM"/>
</dbReference>
<evidence type="ECO:0000313" key="8">
    <source>
        <dbReference type="EMBL" id="MCR8632578.1"/>
    </source>
</evidence>
<evidence type="ECO:0000256" key="2">
    <source>
        <dbReference type="ARBA" id="ARBA00009399"/>
    </source>
</evidence>
<gene>
    <name evidence="8" type="ORF">NV381_15335</name>
</gene>
<evidence type="ECO:0000256" key="1">
    <source>
        <dbReference type="ARBA" id="ARBA00004141"/>
    </source>
</evidence>
<comment type="similarity">
    <text evidence="2">Belongs to the GtrA family.</text>
</comment>
<dbReference type="RefSeq" id="WP_258214163.1">
    <property type="nucleotide sequence ID" value="NZ_JANQBD010000010.1"/>
</dbReference>
<dbReference type="EMBL" id="JANQBD010000010">
    <property type="protein sequence ID" value="MCR8632578.1"/>
    <property type="molecule type" value="Genomic_DNA"/>
</dbReference>
<name>A0ABT1YJY6_9BACL</name>
<accession>A0ABT1YJY6</accession>
<organism evidence="8 9">
    <name type="scientific">Paenibacillus radicis</name>
    <name type="common">ex Xue et al. 2023</name>
    <dbReference type="NCBI Taxonomy" id="2972489"/>
    <lineage>
        <taxon>Bacteria</taxon>
        <taxon>Bacillati</taxon>
        <taxon>Bacillota</taxon>
        <taxon>Bacilli</taxon>
        <taxon>Bacillales</taxon>
        <taxon>Paenibacillaceae</taxon>
        <taxon>Paenibacillus</taxon>
    </lineage>
</organism>
<feature type="transmembrane region" description="Helical" evidence="6">
    <location>
        <begin position="68"/>
        <end position="89"/>
    </location>
</feature>
<comment type="subcellular location">
    <subcellularLocation>
        <location evidence="1">Membrane</location>
        <topology evidence="1">Multi-pass membrane protein</topology>
    </subcellularLocation>
</comment>
<evidence type="ECO:0000259" key="7">
    <source>
        <dbReference type="Pfam" id="PF04138"/>
    </source>
</evidence>